<name>A0AA39WFQ1_9PEZI</name>
<feature type="compositionally biased region" description="Basic residues" evidence="1">
    <location>
        <begin position="125"/>
        <end position="136"/>
    </location>
</feature>
<evidence type="ECO:0000313" key="3">
    <source>
        <dbReference type="Proteomes" id="UP001175000"/>
    </source>
</evidence>
<feature type="compositionally biased region" description="Basic and acidic residues" evidence="1">
    <location>
        <begin position="52"/>
        <end position="65"/>
    </location>
</feature>
<feature type="compositionally biased region" description="Basic and acidic residues" evidence="1">
    <location>
        <begin position="155"/>
        <end position="167"/>
    </location>
</feature>
<protein>
    <submittedName>
        <fullName evidence="2">Uncharacterized protein</fullName>
    </submittedName>
</protein>
<gene>
    <name evidence="2" type="ORF">B0T14DRAFT_310350</name>
</gene>
<comment type="caution">
    <text evidence="2">The sequence shown here is derived from an EMBL/GenBank/DDBJ whole genome shotgun (WGS) entry which is preliminary data.</text>
</comment>
<keyword evidence="3" id="KW-1185">Reference proteome</keyword>
<dbReference type="EMBL" id="JAULSU010000006">
    <property type="protein sequence ID" value="KAK0614559.1"/>
    <property type="molecule type" value="Genomic_DNA"/>
</dbReference>
<evidence type="ECO:0000313" key="2">
    <source>
        <dbReference type="EMBL" id="KAK0614559.1"/>
    </source>
</evidence>
<feature type="region of interest" description="Disordered" evidence="1">
    <location>
        <begin position="1"/>
        <end position="283"/>
    </location>
</feature>
<dbReference type="AlphaFoldDB" id="A0AA39WFQ1"/>
<evidence type="ECO:0000256" key="1">
    <source>
        <dbReference type="SAM" id="MobiDB-lite"/>
    </source>
</evidence>
<feature type="compositionally biased region" description="Acidic residues" evidence="1">
    <location>
        <begin position="10"/>
        <end position="37"/>
    </location>
</feature>
<accession>A0AA39WFQ1</accession>
<reference evidence="2" key="1">
    <citation type="submission" date="2023-06" db="EMBL/GenBank/DDBJ databases">
        <title>Genome-scale phylogeny and comparative genomics of the fungal order Sordariales.</title>
        <authorList>
            <consortium name="Lawrence Berkeley National Laboratory"/>
            <person name="Hensen N."/>
            <person name="Bonometti L."/>
            <person name="Westerberg I."/>
            <person name="Brannstrom I.O."/>
            <person name="Guillou S."/>
            <person name="Cros-Aarteil S."/>
            <person name="Calhoun S."/>
            <person name="Haridas S."/>
            <person name="Kuo A."/>
            <person name="Mondo S."/>
            <person name="Pangilinan J."/>
            <person name="Riley R."/>
            <person name="Labutti K."/>
            <person name="Andreopoulos B."/>
            <person name="Lipzen A."/>
            <person name="Chen C."/>
            <person name="Yanf M."/>
            <person name="Daum C."/>
            <person name="Ng V."/>
            <person name="Clum A."/>
            <person name="Steindorff A."/>
            <person name="Ohm R."/>
            <person name="Martin F."/>
            <person name="Silar P."/>
            <person name="Natvig D."/>
            <person name="Lalanne C."/>
            <person name="Gautier V."/>
            <person name="Ament-Velasquez S.L."/>
            <person name="Kruys A."/>
            <person name="Hutchinson M.I."/>
            <person name="Powell A.J."/>
            <person name="Barry K."/>
            <person name="Miller A.N."/>
            <person name="Grigoriev I.V."/>
            <person name="Debuchy R."/>
            <person name="Gladieux P."/>
            <person name="Thoren M.H."/>
            <person name="Johannesson H."/>
        </authorList>
    </citation>
    <scope>NUCLEOTIDE SEQUENCE</scope>
    <source>
        <strain evidence="2">CBS 606.72</strain>
    </source>
</reference>
<organism evidence="2 3">
    <name type="scientific">Immersiella caudata</name>
    <dbReference type="NCBI Taxonomy" id="314043"/>
    <lineage>
        <taxon>Eukaryota</taxon>
        <taxon>Fungi</taxon>
        <taxon>Dikarya</taxon>
        <taxon>Ascomycota</taxon>
        <taxon>Pezizomycotina</taxon>
        <taxon>Sordariomycetes</taxon>
        <taxon>Sordariomycetidae</taxon>
        <taxon>Sordariales</taxon>
        <taxon>Lasiosphaeriaceae</taxon>
        <taxon>Immersiella</taxon>
    </lineage>
</organism>
<sequence>MAVRRGEIGDRDEDEGEGSEGEGSEGEEEEENVEGVDEGIQNESEGSVYEDEGGHDSDLGSDRSEGVSPASATARRFTVTRGAVTSKGEVVAQETRPARRVSGGQENGEGGAPEKTVEEAPPVSRKLRSGPARRRLGSPSTQSERREQAQQPGEAQRDLIPLERRNQTDNTARSTPHDQAQEESEEPPSKRPRFGPDFVPGIFSTQSLHNHTPKSLFPQSTASSSTTSLAKSATTQGSIGAISPKTAPSPPLLETKPDYRATPTLHNGIPPPFLPPLYQQSYQ</sequence>
<dbReference type="Proteomes" id="UP001175000">
    <property type="component" value="Unassembled WGS sequence"/>
</dbReference>
<proteinExistence type="predicted"/>
<feature type="compositionally biased region" description="Low complexity" evidence="1">
    <location>
        <begin position="220"/>
        <end position="235"/>
    </location>
</feature>